<dbReference type="AlphaFoldDB" id="A0AAD4BZJ8"/>
<accession>A0AAD4BZJ8</accession>
<organism evidence="1 2">
    <name type="scientific">Boletus edulis BED1</name>
    <dbReference type="NCBI Taxonomy" id="1328754"/>
    <lineage>
        <taxon>Eukaryota</taxon>
        <taxon>Fungi</taxon>
        <taxon>Dikarya</taxon>
        <taxon>Basidiomycota</taxon>
        <taxon>Agaricomycotina</taxon>
        <taxon>Agaricomycetes</taxon>
        <taxon>Agaricomycetidae</taxon>
        <taxon>Boletales</taxon>
        <taxon>Boletineae</taxon>
        <taxon>Boletaceae</taxon>
        <taxon>Boletoideae</taxon>
        <taxon>Boletus</taxon>
    </lineage>
</organism>
<keyword evidence="2" id="KW-1185">Reference proteome</keyword>
<evidence type="ECO:0000313" key="2">
    <source>
        <dbReference type="Proteomes" id="UP001194468"/>
    </source>
</evidence>
<feature type="non-terminal residue" evidence="1">
    <location>
        <position position="226"/>
    </location>
</feature>
<comment type="caution">
    <text evidence="1">The sequence shown here is derived from an EMBL/GenBank/DDBJ whole genome shotgun (WGS) entry which is preliminary data.</text>
</comment>
<dbReference type="EMBL" id="WHUW01000007">
    <property type="protein sequence ID" value="KAF8443996.1"/>
    <property type="molecule type" value="Genomic_DNA"/>
</dbReference>
<evidence type="ECO:0000313" key="1">
    <source>
        <dbReference type="EMBL" id="KAF8443996.1"/>
    </source>
</evidence>
<name>A0AAD4BZJ8_BOLED</name>
<protein>
    <submittedName>
        <fullName evidence="1">Uncharacterized protein</fullName>
    </submittedName>
</protein>
<reference evidence="1" key="1">
    <citation type="submission" date="2019-10" db="EMBL/GenBank/DDBJ databases">
        <authorList>
            <consortium name="DOE Joint Genome Institute"/>
            <person name="Kuo A."/>
            <person name="Miyauchi S."/>
            <person name="Kiss E."/>
            <person name="Drula E."/>
            <person name="Kohler A."/>
            <person name="Sanchez-Garcia M."/>
            <person name="Andreopoulos B."/>
            <person name="Barry K.W."/>
            <person name="Bonito G."/>
            <person name="Buee M."/>
            <person name="Carver A."/>
            <person name="Chen C."/>
            <person name="Cichocki N."/>
            <person name="Clum A."/>
            <person name="Culley D."/>
            <person name="Crous P.W."/>
            <person name="Fauchery L."/>
            <person name="Girlanda M."/>
            <person name="Hayes R."/>
            <person name="Keri Z."/>
            <person name="LaButti K."/>
            <person name="Lipzen A."/>
            <person name="Lombard V."/>
            <person name="Magnuson J."/>
            <person name="Maillard F."/>
            <person name="Morin E."/>
            <person name="Murat C."/>
            <person name="Nolan M."/>
            <person name="Ohm R."/>
            <person name="Pangilinan J."/>
            <person name="Pereira M."/>
            <person name="Perotto S."/>
            <person name="Peter M."/>
            <person name="Riley R."/>
            <person name="Sitrit Y."/>
            <person name="Stielow B."/>
            <person name="Szollosi G."/>
            <person name="Zifcakova L."/>
            <person name="Stursova M."/>
            <person name="Spatafora J.W."/>
            <person name="Tedersoo L."/>
            <person name="Vaario L.-M."/>
            <person name="Yamada A."/>
            <person name="Yan M."/>
            <person name="Wang P."/>
            <person name="Xu J."/>
            <person name="Bruns T."/>
            <person name="Baldrian P."/>
            <person name="Vilgalys R."/>
            <person name="Henrissat B."/>
            <person name="Grigoriev I.V."/>
            <person name="Hibbett D."/>
            <person name="Nagy L.G."/>
            <person name="Martin F.M."/>
        </authorList>
    </citation>
    <scope>NUCLEOTIDE SEQUENCE</scope>
    <source>
        <strain evidence="1">BED1</strain>
    </source>
</reference>
<gene>
    <name evidence="1" type="ORF">L210DRAFT_3533419</name>
</gene>
<reference evidence="1" key="2">
    <citation type="journal article" date="2020" name="Nat. Commun.">
        <title>Large-scale genome sequencing of mycorrhizal fungi provides insights into the early evolution of symbiotic traits.</title>
        <authorList>
            <person name="Miyauchi S."/>
            <person name="Kiss E."/>
            <person name="Kuo A."/>
            <person name="Drula E."/>
            <person name="Kohler A."/>
            <person name="Sanchez-Garcia M."/>
            <person name="Morin E."/>
            <person name="Andreopoulos B."/>
            <person name="Barry K.W."/>
            <person name="Bonito G."/>
            <person name="Buee M."/>
            <person name="Carver A."/>
            <person name="Chen C."/>
            <person name="Cichocki N."/>
            <person name="Clum A."/>
            <person name="Culley D."/>
            <person name="Crous P.W."/>
            <person name="Fauchery L."/>
            <person name="Girlanda M."/>
            <person name="Hayes R.D."/>
            <person name="Keri Z."/>
            <person name="LaButti K."/>
            <person name="Lipzen A."/>
            <person name="Lombard V."/>
            <person name="Magnuson J."/>
            <person name="Maillard F."/>
            <person name="Murat C."/>
            <person name="Nolan M."/>
            <person name="Ohm R.A."/>
            <person name="Pangilinan J."/>
            <person name="Pereira M.F."/>
            <person name="Perotto S."/>
            <person name="Peter M."/>
            <person name="Pfister S."/>
            <person name="Riley R."/>
            <person name="Sitrit Y."/>
            <person name="Stielow J.B."/>
            <person name="Szollosi G."/>
            <person name="Zifcakova L."/>
            <person name="Stursova M."/>
            <person name="Spatafora J.W."/>
            <person name="Tedersoo L."/>
            <person name="Vaario L.M."/>
            <person name="Yamada A."/>
            <person name="Yan M."/>
            <person name="Wang P."/>
            <person name="Xu J."/>
            <person name="Bruns T."/>
            <person name="Baldrian P."/>
            <person name="Vilgalys R."/>
            <person name="Dunand C."/>
            <person name="Henrissat B."/>
            <person name="Grigoriev I.V."/>
            <person name="Hibbett D."/>
            <person name="Nagy L.G."/>
            <person name="Martin F.M."/>
        </authorList>
    </citation>
    <scope>NUCLEOTIDE SEQUENCE</scope>
    <source>
        <strain evidence="1">BED1</strain>
    </source>
</reference>
<sequence>MTLEVRQNPLLHILRWPQRCDTYTPEYDTLYPPIERSAPFCKMKHSWSRLFLLSMLFTFTISAPLERGHGVKHRFFPHRGVSRRMHTVHAKRPLNLTFTPINWGDTPVHVEQDAPTQLQTSGIRFSATLSKLGHDNMADAEPPSWRDAQIAIGSTDTHTYGSRHVVISASDPVVWALQQRGLSQDEIPHYICQNVLVTDPVTGDQYRFVLDGDSVPMDSSTVMITL</sequence>
<proteinExistence type="predicted"/>
<dbReference type="Proteomes" id="UP001194468">
    <property type="component" value="Unassembled WGS sequence"/>
</dbReference>